<protein>
    <submittedName>
        <fullName evidence="1">Uncharacterized protein</fullName>
    </submittedName>
</protein>
<dbReference type="VEuPathDB" id="VectorBase:GPAI026672"/>
<name>A0A1A9ZVX6_GLOPL</name>
<proteinExistence type="predicted"/>
<dbReference type="Proteomes" id="UP000092445">
    <property type="component" value="Unassembled WGS sequence"/>
</dbReference>
<evidence type="ECO:0000313" key="2">
    <source>
        <dbReference type="Proteomes" id="UP000092445"/>
    </source>
</evidence>
<keyword evidence="2" id="KW-1185">Reference proteome</keyword>
<evidence type="ECO:0000313" key="1">
    <source>
        <dbReference type="EnsemblMetazoa" id="GPAI026672-PA"/>
    </source>
</evidence>
<accession>A0A1A9ZVX6</accession>
<dbReference type="AlphaFoldDB" id="A0A1A9ZVX6"/>
<organism evidence="1 2">
    <name type="scientific">Glossina pallidipes</name>
    <name type="common">Tsetse fly</name>
    <dbReference type="NCBI Taxonomy" id="7398"/>
    <lineage>
        <taxon>Eukaryota</taxon>
        <taxon>Metazoa</taxon>
        <taxon>Ecdysozoa</taxon>
        <taxon>Arthropoda</taxon>
        <taxon>Hexapoda</taxon>
        <taxon>Insecta</taxon>
        <taxon>Pterygota</taxon>
        <taxon>Neoptera</taxon>
        <taxon>Endopterygota</taxon>
        <taxon>Diptera</taxon>
        <taxon>Brachycera</taxon>
        <taxon>Muscomorpha</taxon>
        <taxon>Hippoboscoidea</taxon>
        <taxon>Glossinidae</taxon>
        <taxon>Glossina</taxon>
    </lineage>
</organism>
<dbReference type="EnsemblMetazoa" id="GPAI026672-RA">
    <property type="protein sequence ID" value="GPAI026672-PA"/>
    <property type="gene ID" value="GPAI026672"/>
</dbReference>
<reference evidence="2" key="1">
    <citation type="submission" date="2014-03" db="EMBL/GenBank/DDBJ databases">
        <authorList>
            <person name="Aksoy S."/>
            <person name="Warren W."/>
            <person name="Wilson R.K."/>
        </authorList>
    </citation>
    <scope>NUCLEOTIDE SEQUENCE [LARGE SCALE GENOMIC DNA]</scope>
    <source>
        <strain evidence="2">IAEA</strain>
    </source>
</reference>
<sequence length="113" mass="13529">MPFGFRAEYLLESFEKRITDARIKLGQNFIDNVIELATERARCCYKSFYALSLSSNFPAAHDERRSFLEYLRELFRHHLNEKRELSDEMQWEKQEDVIFLVCTSSECICNYNI</sequence>
<reference evidence="1" key="2">
    <citation type="submission" date="2020-05" db="UniProtKB">
        <authorList>
            <consortium name="EnsemblMetazoa"/>
        </authorList>
    </citation>
    <scope>IDENTIFICATION</scope>
    <source>
        <strain evidence="1">IAEA</strain>
    </source>
</reference>